<reference evidence="2" key="1">
    <citation type="submission" date="2010-08" db="EMBL/GenBank/DDBJ databases">
        <authorList>
            <consortium name="Caenorhabditis japonica Sequencing Consortium"/>
            <person name="Wilson R.K."/>
        </authorList>
    </citation>
    <scope>NUCLEOTIDE SEQUENCE [LARGE SCALE GENOMIC DNA]</scope>
    <source>
        <strain evidence="2">DF5081</strain>
    </source>
</reference>
<name>A0A8R1ESX6_CAEJA</name>
<dbReference type="EnsemblMetazoa" id="CJA41329.1">
    <property type="protein sequence ID" value="CJA41329.1"/>
    <property type="gene ID" value="WBGene00217177"/>
</dbReference>
<dbReference type="Proteomes" id="UP000005237">
    <property type="component" value="Unassembled WGS sequence"/>
</dbReference>
<organism evidence="1 2">
    <name type="scientific">Caenorhabditis japonica</name>
    <dbReference type="NCBI Taxonomy" id="281687"/>
    <lineage>
        <taxon>Eukaryota</taxon>
        <taxon>Metazoa</taxon>
        <taxon>Ecdysozoa</taxon>
        <taxon>Nematoda</taxon>
        <taxon>Chromadorea</taxon>
        <taxon>Rhabditida</taxon>
        <taxon>Rhabditina</taxon>
        <taxon>Rhabditomorpha</taxon>
        <taxon>Rhabditoidea</taxon>
        <taxon>Rhabditidae</taxon>
        <taxon>Peloderinae</taxon>
        <taxon>Caenorhabditis</taxon>
    </lineage>
</organism>
<sequence length="70" mass="7963">MALRKVQIFHACDTQLGDNYLFSIKKCRVFQSNFSASPNVTWCGQTNLEISASLLNNTTNRLTCCTPRQY</sequence>
<proteinExistence type="predicted"/>
<accession>A0A8R1ESX6</accession>
<dbReference type="AlphaFoldDB" id="A0A8R1ESX6"/>
<protein>
    <submittedName>
        <fullName evidence="1">Uncharacterized protein</fullName>
    </submittedName>
</protein>
<evidence type="ECO:0000313" key="1">
    <source>
        <dbReference type="EnsemblMetazoa" id="CJA41329.1"/>
    </source>
</evidence>
<evidence type="ECO:0000313" key="2">
    <source>
        <dbReference type="Proteomes" id="UP000005237"/>
    </source>
</evidence>
<reference evidence="1" key="2">
    <citation type="submission" date="2022-06" db="UniProtKB">
        <authorList>
            <consortium name="EnsemblMetazoa"/>
        </authorList>
    </citation>
    <scope>IDENTIFICATION</scope>
    <source>
        <strain evidence="1">DF5081</strain>
    </source>
</reference>
<keyword evidence="2" id="KW-1185">Reference proteome</keyword>